<feature type="transmembrane region" description="Helical" evidence="1">
    <location>
        <begin position="6"/>
        <end position="29"/>
    </location>
</feature>
<evidence type="ECO:0000313" key="3">
    <source>
        <dbReference type="Proteomes" id="UP000199612"/>
    </source>
</evidence>
<keyword evidence="3" id="KW-1185">Reference proteome</keyword>
<keyword evidence="1" id="KW-1133">Transmembrane helix</keyword>
<keyword evidence="1" id="KW-0812">Transmembrane</keyword>
<reference evidence="3" key="1">
    <citation type="submission" date="2016-10" db="EMBL/GenBank/DDBJ databases">
        <authorList>
            <person name="Varghese N."/>
            <person name="Submissions S."/>
        </authorList>
    </citation>
    <scope>NUCLEOTIDE SEQUENCE [LARGE SCALE GENOMIC DNA]</scope>
    <source>
        <strain evidence="3">DSM 23664</strain>
    </source>
</reference>
<dbReference type="RefSeq" id="WP_091531254.1">
    <property type="nucleotide sequence ID" value="NZ_FOLT01000014.1"/>
</dbReference>
<evidence type="ECO:0000256" key="1">
    <source>
        <dbReference type="SAM" id="Phobius"/>
    </source>
</evidence>
<dbReference type="AlphaFoldDB" id="A0A1I1KQ57"/>
<keyword evidence="1" id="KW-0472">Membrane</keyword>
<proteinExistence type="predicted"/>
<organism evidence="2 3">
    <name type="scientific">Alkalibacterium subtropicum</name>
    <dbReference type="NCBI Taxonomy" id="753702"/>
    <lineage>
        <taxon>Bacteria</taxon>
        <taxon>Bacillati</taxon>
        <taxon>Bacillota</taxon>
        <taxon>Bacilli</taxon>
        <taxon>Lactobacillales</taxon>
        <taxon>Carnobacteriaceae</taxon>
        <taxon>Alkalibacterium</taxon>
    </lineage>
</organism>
<sequence length="132" mass="15206">MKKFIAYTAITLGSLTVLVLIGIFIVSLFQARLETSNERLESREEERSSLEDRWLDAHENDESVTLVIEDVSIDQSSGTLAWSDSRENDGMVHFSIRSDDSIIFSEEESTYPVNMPSYPQYFREAIREEMDK</sequence>
<name>A0A1I1KQ57_9LACT</name>
<dbReference type="Proteomes" id="UP000199612">
    <property type="component" value="Unassembled WGS sequence"/>
</dbReference>
<evidence type="ECO:0000313" key="2">
    <source>
        <dbReference type="EMBL" id="SFC62715.1"/>
    </source>
</evidence>
<gene>
    <name evidence="2" type="ORF">SAMN04488102_11426</name>
</gene>
<dbReference type="EMBL" id="FOLT01000014">
    <property type="protein sequence ID" value="SFC62715.1"/>
    <property type="molecule type" value="Genomic_DNA"/>
</dbReference>
<dbReference type="OrthoDB" id="2166976at2"/>
<protein>
    <submittedName>
        <fullName evidence="2">Uncharacterized protein</fullName>
    </submittedName>
</protein>
<accession>A0A1I1KQ57</accession>